<dbReference type="EC" id="5.2.1.8" evidence="3 9"/>
<dbReference type="GO" id="GO:0043335">
    <property type="term" value="P:protein unfolding"/>
    <property type="evidence" value="ECO:0007669"/>
    <property type="project" value="TreeGrafter"/>
</dbReference>
<organism evidence="13 14">
    <name type="scientific">Posidoniimonas polymericola</name>
    <dbReference type="NCBI Taxonomy" id="2528002"/>
    <lineage>
        <taxon>Bacteria</taxon>
        <taxon>Pseudomonadati</taxon>
        <taxon>Planctomycetota</taxon>
        <taxon>Planctomycetia</taxon>
        <taxon>Pirellulales</taxon>
        <taxon>Lacipirellulaceae</taxon>
        <taxon>Posidoniimonas</taxon>
    </lineage>
</organism>
<keyword evidence="5 9" id="KW-0697">Rotamase</keyword>
<dbReference type="Pfam" id="PF05697">
    <property type="entry name" value="Trigger_N"/>
    <property type="match status" value="1"/>
</dbReference>
<accession>A0A5C5YFG9</accession>
<feature type="compositionally biased region" description="Acidic residues" evidence="10">
    <location>
        <begin position="1"/>
        <end position="14"/>
    </location>
</feature>
<evidence type="ECO:0000259" key="12">
    <source>
        <dbReference type="Pfam" id="PF05698"/>
    </source>
</evidence>
<dbReference type="RefSeq" id="WP_146589543.1">
    <property type="nucleotide sequence ID" value="NZ_SJPO01000009.1"/>
</dbReference>
<comment type="subcellular location">
    <subcellularLocation>
        <location evidence="9">Cytoplasm</location>
    </subcellularLocation>
    <text evidence="9">About half TF is bound to the ribosome near the polypeptide exit tunnel while the other half is free in the cytoplasm.</text>
</comment>
<evidence type="ECO:0000256" key="7">
    <source>
        <dbReference type="ARBA" id="ARBA00023235"/>
    </source>
</evidence>
<dbReference type="Gene3D" id="3.30.70.1050">
    <property type="entry name" value="Trigger factor ribosome-binding domain"/>
    <property type="match status" value="1"/>
</dbReference>
<dbReference type="OrthoDB" id="9767721at2"/>
<evidence type="ECO:0000259" key="11">
    <source>
        <dbReference type="Pfam" id="PF05697"/>
    </source>
</evidence>
<dbReference type="Gene3D" id="1.10.3120.10">
    <property type="entry name" value="Trigger factor, C-terminal domain"/>
    <property type="match status" value="1"/>
</dbReference>
<dbReference type="NCBIfam" id="TIGR00115">
    <property type="entry name" value="tig"/>
    <property type="match status" value="1"/>
</dbReference>
<keyword evidence="14" id="KW-1185">Reference proteome</keyword>
<evidence type="ECO:0000256" key="10">
    <source>
        <dbReference type="SAM" id="MobiDB-lite"/>
    </source>
</evidence>
<dbReference type="Proteomes" id="UP000318478">
    <property type="component" value="Unassembled WGS sequence"/>
</dbReference>
<dbReference type="InterPro" id="IPR046357">
    <property type="entry name" value="PPIase_dom_sf"/>
</dbReference>
<dbReference type="InterPro" id="IPR037041">
    <property type="entry name" value="Trigger_fac_C_sf"/>
</dbReference>
<dbReference type="HAMAP" id="MF_00303">
    <property type="entry name" value="Trigger_factor_Tig"/>
    <property type="match status" value="1"/>
</dbReference>
<dbReference type="PANTHER" id="PTHR30560:SF3">
    <property type="entry name" value="TRIGGER FACTOR-LIKE PROTEIN TIG, CHLOROPLASTIC"/>
    <property type="match status" value="1"/>
</dbReference>
<dbReference type="Gene3D" id="3.10.50.40">
    <property type="match status" value="1"/>
</dbReference>
<dbReference type="SUPFAM" id="SSF102735">
    <property type="entry name" value="Trigger factor ribosome-binding domain"/>
    <property type="match status" value="1"/>
</dbReference>
<dbReference type="EMBL" id="SJPO01000009">
    <property type="protein sequence ID" value="TWT73758.1"/>
    <property type="molecule type" value="Genomic_DNA"/>
</dbReference>
<evidence type="ECO:0000313" key="14">
    <source>
        <dbReference type="Proteomes" id="UP000318478"/>
    </source>
</evidence>
<dbReference type="AlphaFoldDB" id="A0A5C5YFG9"/>
<comment type="similarity">
    <text evidence="2 9">Belongs to the FKBP-type PPIase family. Tig subfamily.</text>
</comment>
<keyword evidence="9" id="KW-0963">Cytoplasm</keyword>
<evidence type="ECO:0000256" key="1">
    <source>
        <dbReference type="ARBA" id="ARBA00000971"/>
    </source>
</evidence>
<comment type="caution">
    <text evidence="13">The sequence shown here is derived from an EMBL/GenBank/DDBJ whole genome shotgun (WGS) entry which is preliminary data.</text>
</comment>
<dbReference type="InterPro" id="IPR008880">
    <property type="entry name" value="Trigger_fac_C"/>
</dbReference>
<dbReference type="InterPro" id="IPR036611">
    <property type="entry name" value="Trigger_fac_ribosome-bd_sf"/>
</dbReference>
<evidence type="ECO:0000256" key="4">
    <source>
        <dbReference type="ARBA" id="ARBA00016902"/>
    </source>
</evidence>
<feature type="domain" description="Trigger factor ribosome-binding bacterial" evidence="11">
    <location>
        <begin position="35"/>
        <end position="178"/>
    </location>
</feature>
<name>A0A5C5YFG9_9BACT</name>
<dbReference type="GO" id="GO:0051083">
    <property type="term" value="P:'de novo' cotranslational protein folding"/>
    <property type="evidence" value="ECO:0007669"/>
    <property type="project" value="TreeGrafter"/>
</dbReference>
<evidence type="ECO:0000256" key="3">
    <source>
        <dbReference type="ARBA" id="ARBA00013194"/>
    </source>
</evidence>
<comment type="domain">
    <text evidence="9">Consists of 3 domains; the N-terminus binds the ribosome, the middle domain has PPIase activity, while the C-terminus has intrinsic chaperone activity on its own.</text>
</comment>
<keyword evidence="7 9" id="KW-0413">Isomerase</keyword>
<dbReference type="SUPFAM" id="SSF109998">
    <property type="entry name" value="Triger factor/SurA peptide-binding domain-like"/>
    <property type="match status" value="1"/>
</dbReference>
<reference evidence="13 14" key="1">
    <citation type="submission" date="2019-02" db="EMBL/GenBank/DDBJ databases">
        <title>Deep-cultivation of Planctomycetes and their phenomic and genomic characterization uncovers novel biology.</title>
        <authorList>
            <person name="Wiegand S."/>
            <person name="Jogler M."/>
            <person name="Boedeker C."/>
            <person name="Pinto D."/>
            <person name="Vollmers J."/>
            <person name="Rivas-Marin E."/>
            <person name="Kohn T."/>
            <person name="Peeters S.H."/>
            <person name="Heuer A."/>
            <person name="Rast P."/>
            <person name="Oberbeckmann S."/>
            <person name="Bunk B."/>
            <person name="Jeske O."/>
            <person name="Meyerdierks A."/>
            <person name="Storesund J.E."/>
            <person name="Kallscheuer N."/>
            <person name="Luecker S."/>
            <person name="Lage O.M."/>
            <person name="Pohl T."/>
            <person name="Merkel B.J."/>
            <person name="Hornburger P."/>
            <person name="Mueller R.-W."/>
            <person name="Bruemmer F."/>
            <person name="Labrenz M."/>
            <person name="Spormann A.M."/>
            <person name="Op Den Camp H."/>
            <person name="Overmann J."/>
            <person name="Amann R."/>
            <person name="Jetten M.S.M."/>
            <person name="Mascher T."/>
            <person name="Medema M.H."/>
            <person name="Devos D.P."/>
            <person name="Kaster A.-K."/>
            <person name="Ovreas L."/>
            <person name="Rohde M."/>
            <person name="Galperin M.Y."/>
            <person name="Jogler C."/>
        </authorList>
    </citation>
    <scope>NUCLEOTIDE SEQUENCE [LARGE SCALE GENOMIC DNA]</scope>
    <source>
        <strain evidence="13 14">Pla123a</strain>
    </source>
</reference>
<evidence type="ECO:0000313" key="13">
    <source>
        <dbReference type="EMBL" id="TWT73758.1"/>
    </source>
</evidence>
<dbReference type="SUPFAM" id="SSF54534">
    <property type="entry name" value="FKBP-like"/>
    <property type="match status" value="1"/>
</dbReference>
<dbReference type="InterPro" id="IPR005215">
    <property type="entry name" value="Trig_fac"/>
</dbReference>
<proteinExistence type="inferred from homology"/>
<dbReference type="GO" id="GO:0015031">
    <property type="term" value="P:protein transport"/>
    <property type="evidence" value="ECO:0007669"/>
    <property type="project" value="UniProtKB-UniRule"/>
</dbReference>
<protein>
    <recommendedName>
        <fullName evidence="4 9">Trigger factor</fullName>
        <shortName evidence="9">TF</shortName>
        <ecNumber evidence="3 9">5.2.1.8</ecNumber>
    </recommendedName>
    <alternativeName>
        <fullName evidence="8 9">PPIase</fullName>
    </alternativeName>
</protein>
<feature type="domain" description="Trigger factor C-terminal" evidence="12">
    <location>
        <begin position="302"/>
        <end position="454"/>
    </location>
</feature>
<dbReference type="InterPro" id="IPR008881">
    <property type="entry name" value="Trigger_fac_ribosome-bd_bac"/>
</dbReference>
<dbReference type="InterPro" id="IPR027304">
    <property type="entry name" value="Trigger_fact/SurA_dom_sf"/>
</dbReference>
<evidence type="ECO:0000256" key="9">
    <source>
        <dbReference type="HAMAP-Rule" id="MF_00303"/>
    </source>
</evidence>
<dbReference type="GO" id="GO:0003755">
    <property type="term" value="F:peptidyl-prolyl cis-trans isomerase activity"/>
    <property type="evidence" value="ECO:0007669"/>
    <property type="project" value="UniProtKB-UniRule"/>
</dbReference>
<dbReference type="GO" id="GO:0051301">
    <property type="term" value="P:cell division"/>
    <property type="evidence" value="ECO:0007669"/>
    <property type="project" value="UniProtKB-KW"/>
</dbReference>
<dbReference type="GO" id="GO:0044183">
    <property type="term" value="F:protein folding chaperone"/>
    <property type="evidence" value="ECO:0007669"/>
    <property type="project" value="TreeGrafter"/>
</dbReference>
<keyword evidence="9" id="KW-0131">Cell cycle</keyword>
<dbReference type="PANTHER" id="PTHR30560">
    <property type="entry name" value="TRIGGER FACTOR CHAPERONE AND PEPTIDYL-PROLYL CIS/TRANS ISOMERASE"/>
    <property type="match status" value="1"/>
</dbReference>
<comment type="catalytic activity">
    <reaction evidence="1 9">
        <text>[protein]-peptidylproline (omega=180) = [protein]-peptidylproline (omega=0)</text>
        <dbReference type="Rhea" id="RHEA:16237"/>
        <dbReference type="Rhea" id="RHEA-COMP:10747"/>
        <dbReference type="Rhea" id="RHEA-COMP:10748"/>
        <dbReference type="ChEBI" id="CHEBI:83833"/>
        <dbReference type="ChEBI" id="CHEBI:83834"/>
        <dbReference type="EC" id="5.2.1.8"/>
    </reaction>
</comment>
<gene>
    <name evidence="9 13" type="primary">tig</name>
    <name evidence="13" type="ORF">Pla123a_36520</name>
</gene>
<dbReference type="Pfam" id="PF05698">
    <property type="entry name" value="Trigger_C"/>
    <property type="match status" value="1"/>
</dbReference>
<feature type="region of interest" description="Disordered" evidence="10">
    <location>
        <begin position="1"/>
        <end position="31"/>
    </location>
</feature>
<keyword evidence="6 9" id="KW-0143">Chaperone</keyword>
<evidence type="ECO:0000256" key="2">
    <source>
        <dbReference type="ARBA" id="ARBA00005464"/>
    </source>
</evidence>
<dbReference type="GO" id="GO:0005737">
    <property type="term" value="C:cytoplasm"/>
    <property type="evidence" value="ECO:0007669"/>
    <property type="project" value="UniProtKB-SubCell"/>
</dbReference>
<evidence type="ECO:0000256" key="8">
    <source>
        <dbReference type="ARBA" id="ARBA00029986"/>
    </source>
</evidence>
<evidence type="ECO:0000256" key="6">
    <source>
        <dbReference type="ARBA" id="ARBA00023186"/>
    </source>
</evidence>
<comment type="function">
    <text evidence="9">Involved in protein export. Acts as a chaperone by maintaining the newly synthesized protein in an open conformation. Functions as a peptidyl-prolyl cis-trans isomerase.</text>
</comment>
<keyword evidence="9" id="KW-0132">Cell division</keyword>
<sequence>MAETDETRDDEETTDVAVQEPTAEASDEDQPLDLKVDIEKPSACERHVSVTVSRADIDRYLDDAYSAMMPNAAVPGFRAGRAPRKLVEQRFKTEVVDQVKGSLLMDSLTQISKEGSFAAISEPDLNLEAVELPDDGPLTFEFDIEVRPDFDLPKWKGLKLKQPKHEFTDEDIDSNLKQTLGRYGQLVPHDGAAAEDDYITANVTCKADGKVVSEDEELVLRIRENLSFTDARLEGFAKLMTGAKSGEKKNATVTVGPNAPNEELRGKDVEVEFEVVEIKKLKLPELTEDFLQEIGNFESEGALREAVKQNLERQLEYAQQQQARGQITELLTESATWDLPPGLLKRQNARELERAIMELRRSGFSESEIRARENTLRQNSAESTAKALKEHFILERIAEDEGIDVEDGDFEKEIFLMSMQSGESPRRVRAQLEKRGLMDVLRNQIVERKVMEAVQAEANFTEEPYNATKDDTEAVQLAVGGRGAEIPQAVDKQEEEAAAEE</sequence>
<evidence type="ECO:0000256" key="5">
    <source>
        <dbReference type="ARBA" id="ARBA00023110"/>
    </source>
</evidence>
<dbReference type="GO" id="GO:0043022">
    <property type="term" value="F:ribosome binding"/>
    <property type="evidence" value="ECO:0007669"/>
    <property type="project" value="TreeGrafter"/>
</dbReference>